<dbReference type="PANTHER" id="PTHR30563:SF0">
    <property type="entry name" value="DNA RECOMBINATION PROTEIN RMUC"/>
    <property type="match status" value="1"/>
</dbReference>
<evidence type="ECO:0000313" key="9">
    <source>
        <dbReference type="Proteomes" id="UP000215767"/>
    </source>
</evidence>
<sequence>MRADHTGENVLPQSDIALLPWISAAAALVAALAAGVAAWRSGGSGKEADRLAALVAEQERMAAALRAELAESQRGLRGEMSESMRGLRIELARHLDELRAGLARDAQATRSESAESLGRFGTVFGEQVQRLVDMNDRRLQEVRQTVEQRLSALQAENAGKLDEMRRTVDEKLHATLEQRLGESFKLVSDRLEAVHKGLGEMQTLAAGVGDLKRVLTNVKSRGTWGEVQLARLLEDTMTPEQYARNVKPVPGSDAIVEFAIRLPGRADDGAPVWLPLDAKFPKEEYERLIEAEQAADGDAARAAALALARAVELQARAIADKYIAPPHTTDFAIMFLPTEGLYAEVLRRPGLIDKLHQLRVNVSGPANLAALLNSLQMGFRTLAIERRSSEVWQVLRAVKTEFGRFGDALAGVKRTLETASTKIGQTETRTRAMLRSLKSVEALPDDVADPAGILAGLGEDVPSAQEDEDARSA</sequence>
<evidence type="ECO:0000256" key="1">
    <source>
        <dbReference type="ARBA" id="ARBA00003416"/>
    </source>
</evidence>
<comment type="similarity">
    <text evidence="2">Belongs to the RmuC family.</text>
</comment>
<dbReference type="AlphaFoldDB" id="A0A261UHI8"/>
<evidence type="ECO:0000313" key="8">
    <source>
        <dbReference type="EMBL" id="OZI61384.1"/>
    </source>
</evidence>
<organism evidence="8 9">
    <name type="scientific">Bordetella genomosp. 11</name>
    <dbReference type="NCBI Taxonomy" id="1416808"/>
    <lineage>
        <taxon>Bacteria</taxon>
        <taxon>Pseudomonadati</taxon>
        <taxon>Pseudomonadota</taxon>
        <taxon>Betaproteobacteria</taxon>
        <taxon>Burkholderiales</taxon>
        <taxon>Alcaligenaceae</taxon>
        <taxon>Bordetella</taxon>
    </lineage>
</organism>
<dbReference type="Gene3D" id="1.20.120.20">
    <property type="entry name" value="Apolipoprotein"/>
    <property type="match status" value="1"/>
</dbReference>
<evidence type="ECO:0000256" key="4">
    <source>
        <dbReference type="ARBA" id="ARBA00023172"/>
    </source>
</evidence>
<keyword evidence="3 5" id="KW-0175">Coiled coil</keyword>
<evidence type="ECO:0000256" key="2">
    <source>
        <dbReference type="ARBA" id="ARBA00009840"/>
    </source>
</evidence>
<dbReference type="Proteomes" id="UP000215767">
    <property type="component" value="Unassembled WGS sequence"/>
</dbReference>
<gene>
    <name evidence="8" type="ORF">CAL28_18935</name>
</gene>
<name>A0A261UHI8_9BORD</name>
<dbReference type="SUPFAM" id="SSF58113">
    <property type="entry name" value="Apolipoprotein A-I"/>
    <property type="match status" value="1"/>
</dbReference>
<dbReference type="Pfam" id="PF02646">
    <property type="entry name" value="RmuC"/>
    <property type="match status" value="1"/>
</dbReference>
<comment type="function">
    <text evidence="1">Involved in DNA recombination.</text>
</comment>
<accession>A0A261UHI8</accession>
<keyword evidence="7" id="KW-0472">Membrane</keyword>
<reference evidence="9" key="1">
    <citation type="submission" date="2017-05" db="EMBL/GenBank/DDBJ databases">
        <title>Complete and WGS of Bordetella genogroups.</title>
        <authorList>
            <person name="Spilker T."/>
            <person name="Lipuma J."/>
        </authorList>
    </citation>
    <scope>NUCLEOTIDE SEQUENCE [LARGE SCALE GENOMIC DNA]</scope>
    <source>
        <strain evidence="9">AU8856</strain>
    </source>
</reference>
<evidence type="ECO:0000256" key="3">
    <source>
        <dbReference type="ARBA" id="ARBA00023054"/>
    </source>
</evidence>
<evidence type="ECO:0000256" key="7">
    <source>
        <dbReference type="SAM" id="Phobius"/>
    </source>
</evidence>
<dbReference type="PANTHER" id="PTHR30563">
    <property type="entry name" value="DNA RECOMBINATION PROTEIN RMUC"/>
    <property type="match status" value="1"/>
</dbReference>
<comment type="caution">
    <text evidence="8">The sequence shown here is derived from an EMBL/GenBank/DDBJ whole genome shotgun (WGS) entry which is preliminary data.</text>
</comment>
<keyword evidence="9" id="KW-1185">Reference proteome</keyword>
<proteinExistence type="inferred from homology"/>
<keyword evidence="7" id="KW-1133">Transmembrane helix</keyword>
<dbReference type="OrthoDB" id="9765111at2"/>
<dbReference type="GO" id="GO:0006310">
    <property type="term" value="P:DNA recombination"/>
    <property type="evidence" value="ECO:0007669"/>
    <property type="project" value="UniProtKB-KW"/>
</dbReference>
<feature type="coiled-coil region" evidence="5">
    <location>
        <begin position="136"/>
        <end position="163"/>
    </location>
</feature>
<evidence type="ECO:0000256" key="6">
    <source>
        <dbReference type="SAM" id="MobiDB-lite"/>
    </source>
</evidence>
<dbReference type="EMBL" id="NEVS01000004">
    <property type="protein sequence ID" value="OZI61384.1"/>
    <property type="molecule type" value="Genomic_DNA"/>
</dbReference>
<protein>
    <submittedName>
        <fullName evidence="8">DNA recombination protein RmuC</fullName>
    </submittedName>
</protein>
<keyword evidence="4" id="KW-0233">DNA recombination</keyword>
<feature type="region of interest" description="Disordered" evidence="6">
    <location>
        <begin position="451"/>
        <end position="473"/>
    </location>
</feature>
<feature type="transmembrane region" description="Helical" evidence="7">
    <location>
        <begin position="18"/>
        <end position="39"/>
    </location>
</feature>
<feature type="coiled-coil region" evidence="5">
    <location>
        <begin position="48"/>
        <end position="75"/>
    </location>
</feature>
<evidence type="ECO:0000256" key="5">
    <source>
        <dbReference type="SAM" id="Coils"/>
    </source>
</evidence>
<keyword evidence="7" id="KW-0812">Transmembrane</keyword>
<dbReference type="InterPro" id="IPR003798">
    <property type="entry name" value="DNA_recombination_RmuC"/>
</dbReference>